<dbReference type="OrthoDB" id="9812260at2"/>
<dbReference type="FunFam" id="3.30.70.270:FF:000001">
    <property type="entry name" value="Diguanylate cyclase domain protein"/>
    <property type="match status" value="1"/>
</dbReference>
<evidence type="ECO:0000256" key="4">
    <source>
        <dbReference type="ARBA" id="ARBA00022692"/>
    </source>
</evidence>
<dbReference type="Pfam" id="PF02743">
    <property type="entry name" value="dCache_1"/>
    <property type="match status" value="1"/>
</dbReference>
<dbReference type="EMBL" id="RBIG01000001">
    <property type="protein sequence ID" value="RKQ72592.1"/>
    <property type="molecule type" value="Genomic_DNA"/>
</dbReference>
<dbReference type="InterPro" id="IPR000160">
    <property type="entry name" value="GGDEF_dom"/>
</dbReference>
<feature type="domain" description="GGDEF" evidence="11">
    <location>
        <begin position="435"/>
        <end position="567"/>
    </location>
</feature>
<protein>
    <recommendedName>
        <fullName evidence="2">diguanylate cyclase</fullName>
        <ecNumber evidence="2">2.7.7.65</ecNumber>
    </recommendedName>
</protein>
<dbReference type="Gene3D" id="6.10.340.10">
    <property type="match status" value="1"/>
</dbReference>
<dbReference type="CDD" id="cd12914">
    <property type="entry name" value="PDC1_DGC_like"/>
    <property type="match status" value="1"/>
</dbReference>
<feature type="domain" description="HAMP" evidence="10">
    <location>
        <begin position="321"/>
        <end position="374"/>
    </location>
</feature>
<gene>
    <name evidence="12" type="ORF">BCL74_0360</name>
</gene>
<evidence type="ECO:0000313" key="12">
    <source>
        <dbReference type="EMBL" id="RKQ72592.1"/>
    </source>
</evidence>
<dbReference type="SUPFAM" id="SSF55073">
    <property type="entry name" value="Nucleotide cyclase"/>
    <property type="match status" value="1"/>
</dbReference>
<keyword evidence="5 9" id="KW-1133">Transmembrane helix</keyword>
<dbReference type="GO" id="GO:1902201">
    <property type="term" value="P:negative regulation of bacterial-type flagellum-dependent cell motility"/>
    <property type="evidence" value="ECO:0007669"/>
    <property type="project" value="TreeGrafter"/>
</dbReference>
<evidence type="ECO:0000256" key="7">
    <source>
        <dbReference type="ARBA" id="ARBA00034247"/>
    </source>
</evidence>
<dbReference type="PANTHER" id="PTHR45138">
    <property type="entry name" value="REGULATORY COMPONENTS OF SENSORY TRANSDUCTION SYSTEM"/>
    <property type="match status" value="1"/>
</dbReference>
<comment type="subcellular location">
    <subcellularLocation>
        <location evidence="1">Cell membrane</location>
        <topology evidence="1">Multi-pass membrane protein</topology>
    </subcellularLocation>
</comment>
<dbReference type="CDD" id="cd01949">
    <property type="entry name" value="GGDEF"/>
    <property type="match status" value="1"/>
</dbReference>
<dbReference type="Gene3D" id="3.30.450.20">
    <property type="entry name" value="PAS domain"/>
    <property type="match status" value="1"/>
</dbReference>
<dbReference type="GO" id="GO:0005886">
    <property type="term" value="C:plasma membrane"/>
    <property type="evidence" value="ECO:0007669"/>
    <property type="project" value="UniProtKB-SubCell"/>
</dbReference>
<keyword evidence="8" id="KW-0175">Coiled coil</keyword>
<evidence type="ECO:0000313" key="13">
    <source>
        <dbReference type="Proteomes" id="UP000277424"/>
    </source>
</evidence>
<keyword evidence="3" id="KW-1003">Cell membrane</keyword>
<reference evidence="12 13" key="1">
    <citation type="submission" date="2018-10" db="EMBL/GenBank/DDBJ databases">
        <title>Comparative analysis of microorganisms from saline springs in Andes Mountain Range, Colombia.</title>
        <authorList>
            <person name="Rubin E."/>
        </authorList>
    </citation>
    <scope>NUCLEOTIDE SEQUENCE [LARGE SCALE GENOMIC DNA]</scope>
    <source>
        <strain evidence="12 13">USBA 36</strain>
    </source>
</reference>
<evidence type="ECO:0000256" key="5">
    <source>
        <dbReference type="ARBA" id="ARBA00022989"/>
    </source>
</evidence>
<feature type="transmembrane region" description="Helical" evidence="9">
    <location>
        <begin position="12"/>
        <end position="35"/>
    </location>
</feature>
<organism evidence="12 13">
    <name type="scientific">Oceanibaculum indicum</name>
    <dbReference type="NCBI Taxonomy" id="526216"/>
    <lineage>
        <taxon>Bacteria</taxon>
        <taxon>Pseudomonadati</taxon>
        <taxon>Pseudomonadota</taxon>
        <taxon>Alphaproteobacteria</taxon>
        <taxon>Rhodospirillales</taxon>
        <taxon>Oceanibaculaceae</taxon>
        <taxon>Oceanibaculum</taxon>
    </lineage>
</organism>
<dbReference type="InterPro" id="IPR003660">
    <property type="entry name" value="HAMP_dom"/>
</dbReference>
<evidence type="ECO:0000256" key="9">
    <source>
        <dbReference type="SAM" id="Phobius"/>
    </source>
</evidence>
<evidence type="ECO:0000259" key="10">
    <source>
        <dbReference type="PROSITE" id="PS50885"/>
    </source>
</evidence>
<accession>A0A420WNU8</accession>
<dbReference type="EC" id="2.7.7.65" evidence="2"/>
<dbReference type="NCBIfam" id="TIGR00254">
    <property type="entry name" value="GGDEF"/>
    <property type="match status" value="1"/>
</dbReference>
<sequence length="576" mass="63056">MRPSHFLDRLSLPTQLGIAIGLLMAALVFLSTLAIDSYTTRRLQDRIGTDLAVRATIMQKALDNGMYERFRDVVNLSNMHFILNLEQASDRQLAALLDRMKKTYPLYSWIGIVKPDGTVRASTGDMLVGVNVSARDWFKGALNGPFVGDVHDAMLLAKLLGASDLEPLRFIDVAAPILTRDGKVAGVLGAHLSAEWLREVRNSTQSNDDLAEQRSFMILDQNGKVLVGGPFGQDYSELASFRQARAGKNGFVRETVNGHDSIIGYRATEGYKDYEGLGWVVLSFQPAERALAPVVRLQYVIILVGLLLASLATILGWLTARRLASPLNTLRATAEALGRDPHEANLPRLFGSSEMIALSQSLRALVRRLQRAEGAVEQMESQVESRVAEKTSELQAVNESLIELAERDALTGLLNRRGLEARGRHLMTRMRETGGELSVMLLDIDHFKAVNDLHGHPIGDKVLQAIAWQCLAVARGEDVICRLGGEEIAILSASPLGGALKLAERLRKRIESNPVSVESVLVSITVSIGVAAVNQSDPDMMAGIARADEALYMAKRSGRNRCVLYQDASAERRFAG</sequence>
<comment type="caution">
    <text evidence="12">The sequence shown here is derived from an EMBL/GenBank/DDBJ whole genome shotgun (WGS) entry which is preliminary data.</text>
</comment>
<evidence type="ECO:0000259" key="11">
    <source>
        <dbReference type="PROSITE" id="PS50887"/>
    </source>
</evidence>
<dbReference type="RefSeq" id="WP_008942659.1">
    <property type="nucleotide sequence ID" value="NZ_RBIG01000001.1"/>
</dbReference>
<feature type="transmembrane region" description="Helical" evidence="9">
    <location>
        <begin position="299"/>
        <end position="320"/>
    </location>
</feature>
<dbReference type="GO" id="GO:0043709">
    <property type="term" value="P:cell adhesion involved in single-species biofilm formation"/>
    <property type="evidence" value="ECO:0007669"/>
    <property type="project" value="TreeGrafter"/>
</dbReference>
<dbReference type="AlphaFoldDB" id="A0A420WNU8"/>
<dbReference type="SMART" id="SM00267">
    <property type="entry name" value="GGDEF"/>
    <property type="match status" value="1"/>
</dbReference>
<dbReference type="PANTHER" id="PTHR45138:SF9">
    <property type="entry name" value="DIGUANYLATE CYCLASE DGCM-RELATED"/>
    <property type="match status" value="1"/>
</dbReference>
<name>A0A420WNU8_9PROT</name>
<dbReference type="Proteomes" id="UP000277424">
    <property type="component" value="Unassembled WGS sequence"/>
</dbReference>
<evidence type="ECO:0000256" key="1">
    <source>
        <dbReference type="ARBA" id="ARBA00004651"/>
    </source>
</evidence>
<evidence type="ECO:0000256" key="6">
    <source>
        <dbReference type="ARBA" id="ARBA00023136"/>
    </source>
</evidence>
<dbReference type="InterPro" id="IPR043128">
    <property type="entry name" value="Rev_trsase/Diguanyl_cyclase"/>
</dbReference>
<evidence type="ECO:0000256" key="3">
    <source>
        <dbReference type="ARBA" id="ARBA00022475"/>
    </source>
</evidence>
<evidence type="ECO:0000256" key="8">
    <source>
        <dbReference type="SAM" id="Coils"/>
    </source>
</evidence>
<dbReference type="Gene3D" id="3.30.70.270">
    <property type="match status" value="1"/>
</dbReference>
<feature type="coiled-coil region" evidence="8">
    <location>
        <begin position="362"/>
        <end position="407"/>
    </location>
</feature>
<dbReference type="GO" id="GO:0052621">
    <property type="term" value="F:diguanylate cyclase activity"/>
    <property type="evidence" value="ECO:0007669"/>
    <property type="project" value="UniProtKB-EC"/>
</dbReference>
<dbReference type="InterPro" id="IPR029787">
    <property type="entry name" value="Nucleotide_cyclase"/>
</dbReference>
<dbReference type="InterPro" id="IPR033479">
    <property type="entry name" value="dCache_1"/>
</dbReference>
<keyword evidence="6 9" id="KW-0472">Membrane</keyword>
<proteinExistence type="predicted"/>
<evidence type="ECO:0000256" key="2">
    <source>
        <dbReference type="ARBA" id="ARBA00012528"/>
    </source>
</evidence>
<dbReference type="PROSITE" id="PS50887">
    <property type="entry name" value="GGDEF"/>
    <property type="match status" value="1"/>
</dbReference>
<dbReference type="GO" id="GO:0007165">
    <property type="term" value="P:signal transduction"/>
    <property type="evidence" value="ECO:0007669"/>
    <property type="project" value="InterPro"/>
</dbReference>
<dbReference type="PROSITE" id="PS50885">
    <property type="entry name" value="HAMP"/>
    <property type="match status" value="1"/>
</dbReference>
<dbReference type="Pfam" id="PF00990">
    <property type="entry name" value="GGDEF"/>
    <property type="match status" value="1"/>
</dbReference>
<comment type="catalytic activity">
    <reaction evidence="7">
        <text>2 GTP = 3',3'-c-di-GMP + 2 diphosphate</text>
        <dbReference type="Rhea" id="RHEA:24898"/>
        <dbReference type="ChEBI" id="CHEBI:33019"/>
        <dbReference type="ChEBI" id="CHEBI:37565"/>
        <dbReference type="ChEBI" id="CHEBI:58805"/>
        <dbReference type="EC" id="2.7.7.65"/>
    </reaction>
</comment>
<keyword evidence="4 9" id="KW-0812">Transmembrane</keyword>
<dbReference type="InterPro" id="IPR050469">
    <property type="entry name" value="Diguanylate_Cyclase"/>
</dbReference>